<evidence type="ECO:0000256" key="1">
    <source>
        <dbReference type="SAM" id="Phobius"/>
    </source>
</evidence>
<feature type="transmembrane region" description="Helical" evidence="1">
    <location>
        <begin position="60"/>
        <end position="82"/>
    </location>
</feature>
<dbReference type="EMBL" id="JAUSWA010000050">
    <property type="protein sequence ID" value="MDQ0497034.1"/>
    <property type="molecule type" value="Genomic_DNA"/>
</dbReference>
<keyword evidence="1" id="KW-0812">Transmembrane</keyword>
<organism evidence="2 3">
    <name type="scientific">Paenibacillus brasilensis</name>
    <dbReference type="NCBI Taxonomy" id="128574"/>
    <lineage>
        <taxon>Bacteria</taxon>
        <taxon>Bacillati</taxon>
        <taxon>Bacillota</taxon>
        <taxon>Bacilli</taxon>
        <taxon>Bacillales</taxon>
        <taxon>Paenibacillaceae</taxon>
        <taxon>Paenibacillus</taxon>
    </lineage>
</organism>
<reference evidence="2 3" key="1">
    <citation type="submission" date="2023-07" db="EMBL/GenBank/DDBJ databases">
        <title>Genomic Encyclopedia of Type Strains, Phase IV (KMG-IV): sequencing the most valuable type-strain genomes for metagenomic binning, comparative biology and taxonomic classification.</title>
        <authorList>
            <person name="Goeker M."/>
        </authorList>
    </citation>
    <scope>NUCLEOTIDE SEQUENCE [LARGE SCALE GENOMIC DNA]</scope>
    <source>
        <strain evidence="2 3">DSM 14914</strain>
    </source>
</reference>
<dbReference type="Proteomes" id="UP001242811">
    <property type="component" value="Unassembled WGS sequence"/>
</dbReference>
<gene>
    <name evidence="2" type="ORF">QOZ95_005234</name>
</gene>
<feature type="transmembrane region" description="Helical" evidence="1">
    <location>
        <begin position="35"/>
        <end position="54"/>
    </location>
</feature>
<proteinExistence type="predicted"/>
<evidence type="ECO:0000313" key="2">
    <source>
        <dbReference type="EMBL" id="MDQ0497034.1"/>
    </source>
</evidence>
<name>A0ABU0L6Z3_9BACL</name>
<keyword evidence="1" id="KW-0472">Membrane</keyword>
<comment type="caution">
    <text evidence="2">The sequence shown here is derived from an EMBL/GenBank/DDBJ whole genome shotgun (WGS) entry which is preliminary data.</text>
</comment>
<protein>
    <submittedName>
        <fullName evidence="2">Uncharacterized protein</fullName>
    </submittedName>
</protein>
<evidence type="ECO:0000313" key="3">
    <source>
        <dbReference type="Proteomes" id="UP001242811"/>
    </source>
</evidence>
<keyword evidence="1" id="KW-1133">Transmembrane helix</keyword>
<keyword evidence="3" id="KW-1185">Reference proteome</keyword>
<accession>A0ABU0L6Z3</accession>
<sequence length="205" mass="24266">MWFIMALFYFTLFYALIRIWSGKFIIQMNYPNKVSIFYFILAVGSLNFITRLIFPTNRLYIHDFSLGYFPQFLLFWMEIVAYRNNWLENIDTRLAAFYFRISLISIITLPIVFLLVDLYGGNLDAFYGGITSEALYYSFWEPFTSIGIILKLHHPHSRWFFVSHASRTQRAIAHIRGACRPFLLFLPYIFQINSPLVITMDSTQP</sequence>
<feature type="transmembrane region" description="Helical" evidence="1">
    <location>
        <begin position="6"/>
        <end position="26"/>
    </location>
</feature>
<feature type="transmembrane region" description="Helical" evidence="1">
    <location>
        <begin position="94"/>
        <end position="115"/>
    </location>
</feature>